<feature type="compositionally biased region" description="Polar residues" evidence="1">
    <location>
        <begin position="205"/>
        <end position="232"/>
    </location>
</feature>
<dbReference type="AlphaFoldDB" id="A0A0C3QK62"/>
<reference evidence="2 3" key="1">
    <citation type="submission" date="2014-04" db="EMBL/GenBank/DDBJ databases">
        <authorList>
            <consortium name="DOE Joint Genome Institute"/>
            <person name="Kuo A."/>
            <person name="Girlanda M."/>
            <person name="Perotto S."/>
            <person name="Kohler A."/>
            <person name="Nagy L.G."/>
            <person name="Floudas D."/>
            <person name="Copeland A."/>
            <person name="Barry K.W."/>
            <person name="Cichocki N."/>
            <person name="Veneault-Fourrey C."/>
            <person name="LaButti K."/>
            <person name="Lindquist E.A."/>
            <person name="Lipzen A."/>
            <person name="Lundell T."/>
            <person name="Morin E."/>
            <person name="Murat C."/>
            <person name="Sun H."/>
            <person name="Tunlid A."/>
            <person name="Henrissat B."/>
            <person name="Grigoriev I.V."/>
            <person name="Hibbett D.S."/>
            <person name="Martin F."/>
            <person name="Nordberg H.P."/>
            <person name="Cantor M.N."/>
            <person name="Hua S.X."/>
        </authorList>
    </citation>
    <scope>NUCLEOTIDE SEQUENCE [LARGE SCALE GENOMIC DNA]</scope>
    <source>
        <strain evidence="2 3">MUT 4182</strain>
    </source>
</reference>
<evidence type="ECO:0000313" key="2">
    <source>
        <dbReference type="EMBL" id="KIO26714.1"/>
    </source>
</evidence>
<sequence>MASARASTSMGAGVLRTTNCKVEAMREERVADGGTFGGSGGGCIAPIGQGLSGAVKQACPRCFGKIPTLEGNRVGGGLLIKHLQGDKSSVPLVLPPPPPPPPHTPPCQTLYTPLRFTPKPHPLTASAPSAHRLRRQGPEEKERTPPPTAPSPSQPLQQSLPSSARASDSLSHARNPPPNQSLFDPVPADSSSTTQSPSSARPSALTSHLSSESRNTRAITSADRSTVHSPTQKGAPWHTAGALNVKNEDDDASLSAPGLSPTSPIAAPVHHTQPQHHYAHPSHHQPHQYPYLSESVPFYSQAAAPSSQGPSGAPLSPQGVYPTQQQAPPYAYHPHQQPTFARNAPQHQYHYAGQQSQSQPPSSPHSPRCDCSECTNVMGSQPFSAPGMEFASRTAHPYPWSPPHNPSMGPDALSGANWMGPQVHRLRETSIDDRQGGWHEPQGMIASSSAHLRPQQVGVPGVPPQGYAGESPAYPNEVPRWPSSQFDYNPHPPHMYPSSYPPSGPGPSSASMSPTGSSVSWAVPQDPSSPDGPPSPSESKSDKPVKHKSRKTWTEVEWKKLTDLAERSKRGDSNADIDWDFVTAGFGGRRCRQGILTVAAKRGLKVSTREARTIGKRARSAEEGD</sequence>
<feature type="region of interest" description="Disordered" evidence="1">
    <location>
        <begin position="427"/>
        <end position="554"/>
    </location>
</feature>
<feature type="compositionally biased region" description="Polar residues" evidence="1">
    <location>
        <begin position="373"/>
        <end position="383"/>
    </location>
</feature>
<evidence type="ECO:0000256" key="1">
    <source>
        <dbReference type="SAM" id="MobiDB-lite"/>
    </source>
</evidence>
<keyword evidence="3" id="KW-1185">Reference proteome</keyword>
<proteinExistence type="predicted"/>
<feature type="compositionally biased region" description="Low complexity" evidence="1">
    <location>
        <begin position="300"/>
        <end position="319"/>
    </location>
</feature>
<dbReference type="Proteomes" id="UP000054248">
    <property type="component" value="Unassembled WGS sequence"/>
</dbReference>
<feature type="compositionally biased region" description="Low complexity" evidence="1">
    <location>
        <begin position="187"/>
        <end position="204"/>
    </location>
</feature>
<accession>A0A0C3QK62</accession>
<feature type="compositionally biased region" description="Low complexity" evidence="1">
    <location>
        <begin position="506"/>
        <end position="518"/>
    </location>
</feature>
<name>A0A0C3QK62_9AGAM</name>
<feature type="compositionally biased region" description="Basic residues" evidence="1">
    <location>
        <begin position="273"/>
        <end position="286"/>
    </location>
</feature>
<feature type="compositionally biased region" description="Low complexity" evidence="1">
    <location>
        <begin position="154"/>
        <end position="164"/>
    </location>
</feature>
<protein>
    <submittedName>
        <fullName evidence="2">Uncharacterized protein</fullName>
    </submittedName>
</protein>
<reference evidence="3" key="2">
    <citation type="submission" date="2015-01" db="EMBL/GenBank/DDBJ databases">
        <title>Evolutionary Origins and Diversification of the Mycorrhizal Mutualists.</title>
        <authorList>
            <consortium name="DOE Joint Genome Institute"/>
            <consortium name="Mycorrhizal Genomics Consortium"/>
            <person name="Kohler A."/>
            <person name="Kuo A."/>
            <person name="Nagy L.G."/>
            <person name="Floudas D."/>
            <person name="Copeland A."/>
            <person name="Barry K.W."/>
            <person name="Cichocki N."/>
            <person name="Veneault-Fourrey C."/>
            <person name="LaButti K."/>
            <person name="Lindquist E.A."/>
            <person name="Lipzen A."/>
            <person name="Lundell T."/>
            <person name="Morin E."/>
            <person name="Murat C."/>
            <person name="Riley R."/>
            <person name="Ohm R."/>
            <person name="Sun H."/>
            <person name="Tunlid A."/>
            <person name="Henrissat B."/>
            <person name="Grigoriev I.V."/>
            <person name="Hibbett D.S."/>
            <person name="Martin F."/>
        </authorList>
    </citation>
    <scope>NUCLEOTIDE SEQUENCE [LARGE SCALE GENOMIC DNA]</scope>
    <source>
        <strain evidence="3">MUT 4182</strain>
    </source>
</reference>
<evidence type="ECO:0000313" key="3">
    <source>
        <dbReference type="Proteomes" id="UP000054248"/>
    </source>
</evidence>
<gene>
    <name evidence="2" type="ORF">M407DRAFT_7685</name>
</gene>
<organism evidence="2 3">
    <name type="scientific">Tulasnella calospora MUT 4182</name>
    <dbReference type="NCBI Taxonomy" id="1051891"/>
    <lineage>
        <taxon>Eukaryota</taxon>
        <taxon>Fungi</taxon>
        <taxon>Dikarya</taxon>
        <taxon>Basidiomycota</taxon>
        <taxon>Agaricomycotina</taxon>
        <taxon>Agaricomycetes</taxon>
        <taxon>Cantharellales</taxon>
        <taxon>Tulasnellaceae</taxon>
        <taxon>Tulasnella</taxon>
    </lineage>
</organism>
<dbReference type="OrthoDB" id="3269298at2759"/>
<feature type="compositionally biased region" description="Low complexity" evidence="1">
    <location>
        <begin position="454"/>
        <end position="466"/>
    </location>
</feature>
<feature type="region of interest" description="Disordered" evidence="1">
    <location>
        <begin position="89"/>
        <end position="388"/>
    </location>
</feature>
<feature type="compositionally biased region" description="Basic and acidic residues" evidence="1">
    <location>
        <begin position="427"/>
        <end position="437"/>
    </location>
</feature>
<feature type="compositionally biased region" description="Pro residues" evidence="1">
    <location>
        <begin position="490"/>
        <end position="505"/>
    </location>
</feature>
<dbReference type="EMBL" id="KN823020">
    <property type="protein sequence ID" value="KIO26714.1"/>
    <property type="molecule type" value="Genomic_DNA"/>
</dbReference>
<dbReference type="HOGENOM" id="CLU_437550_0_0_1"/>
<feature type="compositionally biased region" description="Pro residues" evidence="1">
    <location>
        <begin position="93"/>
        <end position="105"/>
    </location>
</feature>